<dbReference type="RefSeq" id="YP_009391413.1">
    <property type="nucleotide sequence ID" value="NC_035258.1"/>
</dbReference>
<dbReference type="EMBL" id="MF101409">
    <property type="protein sequence ID" value="ARW59557.1"/>
    <property type="molecule type" value="Genomic_DNA"/>
</dbReference>
<evidence type="ECO:0000313" key="1">
    <source>
        <dbReference type="EMBL" id="ARW59557.1"/>
    </source>
</evidence>
<dbReference type="Pfam" id="PF10718">
    <property type="entry name" value="Ycf34"/>
    <property type="match status" value="1"/>
</dbReference>
<evidence type="ECO:0008006" key="2">
    <source>
        <dbReference type="Google" id="ProtNLM"/>
    </source>
</evidence>
<keyword evidence="1" id="KW-0934">Plastid</keyword>
<dbReference type="GeneID" id="33353014"/>
<proteinExistence type="predicted"/>
<name>A0A1Z1M0F3_9FLOR</name>
<accession>A0A1Z1M0F3</accession>
<dbReference type="AlphaFoldDB" id="A0A1Z1M0F3"/>
<protein>
    <recommendedName>
        <fullName evidence="2">Ycf34</fullName>
    </recommendedName>
</protein>
<reference evidence="1" key="1">
    <citation type="journal article" date="2017" name="J. Phycol.">
        <title>Analysis of chloroplast genomes and a supermatrix inform reclassification of the Rhodomelaceae (Rhodophyta).</title>
        <authorList>
            <person name="Diaz-Tapia P."/>
            <person name="Maggs C.A."/>
            <person name="West J.A."/>
            <person name="Verbruggen H."/>
        </authorList>
    </citation>
    <scope>NUCLEOTIDE SEQUENCE</scope>
    <source>
        <strain evidence="1">HV1445</strain>
    </source>
</reference>
<dbReference type="InterPro" id="IPR019656">
    <property type="entry name" value="Uncharacterised_Ycf34"/>
</dbReference>
<geneLocation type="chloroplast" evidence="1"/>
<gene>
    <name evidence="1" type="primary">ycf34</name>
</gene>
<sequence length="82" mass="9633">MCICVNCFHIENCKVYLFIEKRHININKVSRKIEFNPTNTLINANIYKNLNNTSVDWDLVECLSFSEKPNVWAISVDNNNIR</sequence>
<organism evidence="1">
    <name type="scientific">Platysiphonia delicata</name>
    <dbReference type="NCBI Taxonomy" id="2006979"/>
    <lineage>
        <taxon>Eukaryota</taxon>
        <taxon>Rhodophyta</taxon>
        <taxon>Florideophyceae</taxon>
        <taxon>Rhodymeniophycidae</taxon>
        <taxon>Ceramiales</taxon>
        <taxon>Delesseriaceae</taxon>
        <taxon>Platysiphonia</taxon>
    </lineage>
</organism>
<keyword evidence="1" id="KW-0150">Chloroplast</keyword>